<dbReference type="InterPro" id="IPR001789">
    <property type="entry name" value="Sig_transdc_resp-reg_receiver"/>
</dbReference>
<feature type="modified residue" description="4-aspartylphosphate" evidence="3">
    <location>
        <position position="66"/>
    </location>
</feature>
<protein>
    <submittedName>
        <fullName evidence="5">Response regulator</fullName>
    </submittedName>
</protein>
<gene>
    <name evidence="5" type="ORF">GKC30_02045</name>
</gene>
<evidence type="ECO:0000313" key="6">
    <source>
        <dbReference type="Proteomes" id="UP000461162"/>
    </source>
</evidence>
<keyword evidence="6" id="KW-1185">Reference proteome</keyword>
<accession>A0A7K1KK94</accession>
<sequence length="138" mass="15090">MDTESEAGTPSGQDTGVILVADDSDTNRALIALYFRGTPWRLDFAADGHEAVARFASGCYALILMDIRMPDMDGYEATRRIRAMETERGIAPTPIVAVTADAFPEHQTRCLDAGCTDFLAKPVRKETLLGCVARHTRL</sequence>
<dbReference type="Gene3D" id="3.40.50.2300">
    <property type="match status" value="1"/>
</dbReference>
<evidence type="ECO:0000256" key="3">
    <source>
        <dbReference type="PROSITE-ProRule" id="PRU00169"/>
    </source>
</evidence>
<dbReference type="Proteomes" id="UP000461162">
    <property type="component" value="Unassembled WGS sequence"/>
</dbReference>
<feature type="domain" description="Response regulatory" evidence="4">
    <location>
        <begin position="17"/>
        <end position="136"/>
    </location>
</feature>
<evidence type="ECO:0000256" key="1">
    <source>
        <dbReference type="ARBA" id="ARBA00022553"/>
    </source>
</evidence>
<dbReference type="InterPro" id="IPR011006">
    <property type="entry name" value="CheY-like_superfamily"/>
</dbReference>
<name>A0A7K1KK94_9BACT</name>
<keyword evidence="2" id="KW-0902">Two-component regulatory system</keyword>
<keyword evidence="1 3" id="KW-0597">Phosphoprotein</keyword>
<evidence type="ECO:0000313" key="5">
    <source>
        <dbReference type="EMBL" id="MUM76411.1"/>
    </source>
</evidence>
<comment type="caution">
    <text evidence="5">The sequence shown here is derived from an EMBL/GenBank/DDBJ whole genome shotgun (WGS) entry which is preliminary data.</text>
</comment>
<dbReference type="GO" id="GO:0000160">
    <property type="term" value="P:phosphorelay signal transduction system"/>
    <property type="evidence" value="ECO:0007669"/>
    <property type="project" value="UniProtKB-KW"/>
</dbReference>
<dbReference type="PANTHER" id="PTHR45339">
    <property type="entry name" value="HYBRID SIGNAL TRANSDUCTION HISTIDINE KINASE J"/>
    <property type="match status" value="1"/>
</dbReference>
<dbReference type="PROSITE" id="PS50110">
    <property type="entry name" value="RESPONSE_REGULATORY"/>
    <property type="match status" value="1"/>
</dbReference>
<evidence type="ECO:0000259" key="4">
    <source>
        <dbReference type="PROSITE" id="PS50110"/>
    </source>
</evidence>
<dbReference type="AlphaFoldDB" id="A0A7K1KK94"/>
<dbReference type="Pfam" id="PF00072">
    <property type="entry name" value="Response_reg"/>
    <property type="match status" value="1"/>
</dbReference>
<reference evidence="5 6" key="1">
    <citation type="submission" date="2019-11" db="EMBL/GenBank/DDBJ databases">
        <title>Pseudodesulfovibrio alkaliphilus, sp. nov., an alkaliphilic sulfate-reducing bacteria from mud volcano of Taman peninsula, Russia.</title>
        <authorList>
            <person name="Frolova A."/>
            <person name="Merkel A.Y."/>
            <person name="Slobodkin A.I."/>
        </authorList>
    </citation>
    <scope>NUCLEOTIDE SEQUENCE [LARGE SCALE GENOMIC DNA]</scope>
    <source>
        <strain evidence="5 6">F-1</strain>
    </source>
</reference>
<dbReference type="SMART" id="SM00448">
    <property type="entry name" value="REC"/>
    <property type="match status" value="1"/>
</dbReference>
<dbReference type="CDD" id="cd17546">
    <property type="entry name" value="REC_hyHK_CKI1_RcsC-like"/>
    <property type="match status" value="1"/>
</dbReference>
<dbReference type="SUPFAM" id="SSF52172">
    <property type="entry name" value="CheY-like"/>
    <property type="match status" value="1"/>
</dbReference>
<dbReference type="PANTHER" id="PTHR45339:SF1">
    <property type="entry name" value="HYBRID SIGNAL TRANSDUCTION HISTIDINE KINASE J"/>
    <property type="match status" value="1"/>
</dbReference>
<organism evidence="5 6">
    <name type="scientific">Pseudodesulfovibrio alkaliphilus</name>
    <dbReference type="NCBI Taxonomy" id="2661613"/>
    <lineage>
        <taxon>Bacteria</taxon>
        <taxon>Pseudomonadati</taxon>
        <taxon>Thermodesulfobacteriota</taxon>
        <taxon>Desulfovibrionia</taxon>
        <taxon>Desulfovibrionales</taxon>
        <taxon>Desulfovibrionaceae</taxon>
    </lineage>
</organism>
<dbReference type="EMBL" id="WODC01000001">
    <property type="protein sequence ID" value="MUM76411.1"/>
    <property type="molecule type" value="Genomic_DNA"/>
</dbReference>
<evidence type="ECO:0000256" key="2">
    <source>
        <dbReference type="ARBA" id="ARBA00023012"/>
    </source>
</evidence>
<proteinExistence type="predicted"/>